<dbReference type="InterPro" id="IPR021874">
    <property type="entry name" value="Phage_Mu_Gp27"/>
</dbReference>
<dbReference type="Proteomes" id="UP000002754">
    <property type="component" value="Unassembled WGS sequence"/>
</dbReference>
<dbReference type="AlphaFoldDB" id="A0A094XDK6"/>
<dbReference type="RefSeq" id="WP_003321261.1">
    <property type="nucleotide sequence ID" value="NZ_ALPT02000044.1"/>
</dbReference>
<dbReference type="EMBL" id="ALPT02000044">
    <property type="protein sequence ID" value="KGA96855.1"/>
    <property type="molecule type" value="Genomic_DNA"/>
</dbReference>
<evidence type="ECO:0000313" key="3">
    <source>
        <dbReference type="Proteomes" id="UP000002754"/>
    </source>
</evidence>
<dbReference type="Proteomes" id="UP000297014">
    <property type="component" value="Unassembled WGS sequence"/>
</dbReference>
<dbReference type="EMBL" id="JALP01000078">
    <property type="protein sequence ID" value="THG91320.1"/>
    <property type="molecule type" value="Genomic_DNA"/>
</dbReference>
<accession>A0A094XDK6</accession>
<keyword evidence="3" id="KW-1185">Reference proteome</keyword>
<evidence type="ECO:0000313" key="2">
    <source>
        <dbReference type="EMBL" id="THG91320.1"/>
    </source>
</evidence>
<proteinExistence type="predicted"/>
<sequence>MSTSKRKSHRKHFKVESLKSRETVDKMLAEGYTYEDIVAAVAKNGESITAASLSRYHGSFERIAERITKTREQMKVLVEAVREQPNTDLAQVANELMMTGLIQRISTAEDEFDDLPLDKVGRLVASLERSGIMREKLKFEFDKGVSAAHAEYKSRVQDELKAHPELLLRMLEIIDNVQEELTTD</sequence>
<gene>
    <name evidence="2" type="ORF">AJ85_05715</name>
    <name evidence="1" type="ORF">BALCAV_0213635</name>
</gene>
<dbReference type="OrthoDB" id="371328at2"/>
<organism evidence="1 3">
    <name type="scientific">Alkalihalobacillus alcalophilus ATCC 27647 = CGMCC 1.3604</name>
    <dbReference type="NCBI Taxonomy" id="1218173"/>
    <lineage>
        <taxon>Bacteria</taxon>
        <taxon>Bacillati</taxon>
        <taxon>Bacillota</taxon>
        <taxon>Bacilli</taxon>
        <taxon>Bacillales</taxon>
        <taxon>Bacillaceae</taxon>
        <taxon>Alkalihalobacillus</taxon>
    </lineage>
</organism>
<dbReference type="Pfam" id="PF11985">
    <property type="entry name" value="Phage_Mu_Gp27"/>
    <property type="match status" value="1"/>
</dbReference>
<dbReference type="eggNOG" id="ENOG502Z8Z1">
    <property type="taxonomic scope" value="Bacteria"/>
</dbReference>
<reference evidence="1 3" key="1">
    <citation type="journal article" date="2014" name="Genome Announc.">
        <title>Draft Genome Sequence of Bacillus alcalophilus AV1934, a Classic Alkaliphile Isolated from Human Feces in 1934.</title>
        <authorList>
            <person name="Attie O."/>
            <person name="Jayaprakash A."/>
            <person name="Shah H."/>
            <person name="Paulsen I.T."/>
            <person name="Morino M."/>
            <person name="Takahashi Y."/>
            <person name="Narumi I."/>
            <person name="Sachidanandam R."/>
            <person name="Satoh K."/>
            <person name="Ito M."/>
            <person name="Krulwich T.A."/>
        </authorList>
    </citation>
    <scope>NUCLEOTIDE SEQUENCE [LARGE SCALE GENOMIC DNA]</scope>
    <source>
        <strain evidence="1 3">AV1934</strain>
    </source>
</reference>
<protein>
    <submittedName>
        <fullName evidence="1">Uncharacterized protein</fullName>
    </submittedName>
</protein>
<name>A0A094XDK6_ALKAL</name>
<evidence type="ECO:0000313" key="1">
    <source>
        <dbReference type="EMBL" id="KGA96855.1"/>
    </source>
</evidence>
<comment type="caution">
    <text evidence="1">The sequence shown here is derived from an EMBL/GenBank/DDBJ whole genome shotgun (WGS) entry which is preliminary data.</text>
</comment>
<evidence type="ECO:0000313" key="4">
    <source>
        <dbReference type="Proteomes" id="UP000297014"/>
    </source>
</evidence>
<reference evidence="2 4" key="2">
    <citation type="submission" date="2014-01" db="EMBL/GenBank/DDBJ databases">
        <title>Draft genome sequencing of Bacillus alcalophilus CGMCC 1.3604.</title>
        <authorList>
            <person name="Yang J."/>
            <person name="Diao L."/>
            <person name="Yang S."/>
        </authorList>
    </citation>
    <scope>NUCLEOTIDE SEQUENCE [LARGE SCALE GENOMIC DNA]</scope>
    <source>
        <strain evidence="2 4">CGMCC 1.3604</strain>
    </source>
</reference>
<dbReference type="STRING" id="1218173.BALCAV_0213635"/>